<accession>A0A9W6B9Q9</accession>
<feature type="compositionally biased region" description="Gly residues" evidence="1">
    <location>
        <begin position="265"/>
        <end position="280"/>
    </location>
</feature>
<comment type="caution">
    <text evidence="2">The sequence shown here is derived from an EMBL/GenBank/DDBJ whole genome shotgun (WGS) entry which is preliminary data.</text>
</comment>
<organism evidence="2 3">
    <name type="scientific">Pleodorina starrii</name>
    <dbReference type="NCBI Taxonomy" id="330485"/>
    <lineage>
        <taxon>Eukaryota</taxon>
        <taxon>Viridiplantae</taxon>
        <taxon>Chlorophyta</taxon>
        <taxon>core chlorophytes</taxon>
        <taxon>Chlorophyceae</taxon>
        <taxon>CS clade</taxon>
        <taxon>Chlamydomonadales</taxon>
        <taxon>Volvocaceae</taxon>
        <taxon>Pleodorina</taxon>
    </lineage>
</organism>
<dbReference type="Proteomes" id="UP001165080">
    <property type="component" value="Unassembled WGS sequence"/>
</dbReference>
<feature type="region of interest" description="Disordered" evidence="1">
    <location>
        <begin position="327"/>
        <end position="414"/>
    </location>
</feature>
<dbReference type="EMBL" id="BRXU01000001">
    <property type="protein sequence ID" value="GLC47765.1"/>
    <property type="molecule type" value="Genomic_DNA"/>
</dbReference>
<proteinExistence type="predicted"/>
<sequence>MRMLGGSGASAAPRGTQFRAMQASQLATRLAAAVPPCRQRGRLIVAMAKPWRPSMDDVDSISRGGPAKVRGTGSRRIPHRLNAEERTLYDLAKKKGFLAVRGTAYRKFRHGNPLPNIFRQWCDSRGQLCVVVEQDPLGSGGVDRLVVDLAPLRVEDTERVEELLTALAAEVGLRRVGYGERPPDALPFNILPPDDESDQQAVVEAAVVEQAVAERLAAGSTAATAIADAGATADATADATAPEPAVGAAGAACWSRESDAASRGSGSGGASSSSGDGGAAGSEPESAAAAAETLRRAVAVQAEAVRQLKADLVRAEITVAAAATAAAQRESDDASPAVTSAAEPLQAAPHEHHQQQQSQQPQHQQQEEKEKEEQGHASPQPGPRVVGAAASEDAGRGAAPAVVDGGAAAGGTLRAPRRSPLEHYYRLPIWQIHAVPLFFEGGRAAAKEFAGQAVQRVAAAAAAASASAAQGAERQAPAAAAAAATRPR</sequence>
<evidence type="ECO:0000256" key="1">
    <source>
        <dbReference type="SAM" id="MobiDB-lite"/>
    </source>
</evidence>
<evidence type="ECO:0000313" key="2">
    <source>
        <dbReference type="EMBL" id="GLC47765.1"/>
    </source>
</evidence>
<feature type="region of interest" description="Disordered" evidence="1">
    <location>
        <begin position="466"/>
        <end position="488"/>
    </location>
</feature>
<feature type="compositionally biased region" description="Basic and acidic residues" evidence="1">
    <location>
        <begin position="365"/>
        <end position="375"/>
    </location>
</feature>
<evidence type="ECO:0000313" key="3">
    <source>
        <dbReference type="Proteomes" id="UP001165080"/>
    </source>
</evidence>
<dbReference type="AlphaFoldDB" id="A0A9W6B9Q9"/>
<feature type="compositionally biased region" description="Low complexity" evidence="1">
    <location>
        <begin position="355"/>
        <end position="364"/>
    </location>
</feature>
<protein>
    <submittedName>
        <fullName evidence="2">Uncharacterized protein</fullName>
    </submittedName>
</protein>
<name>A0A9W6B9Q9_9CHLO</name>
<gene>
    <name evidence="2" type="primary">PLEST000651</name>
    <name evidence="2" type="ORF">PLESTB_000023300</name>
</gene>
<reference evidence="2 3" key="1">
    <citation type="journal article" date="2023" name="Commun. Biol.">
        <title>Reorganization of the ancestral sex-determining regions during the evolution of trioecy in Pleodorina starrii.</title>
        <authorList>
            <person name="Takahashi K."/>
            <person name="Suzuki S."/>
            <person name="Kawai-Toyooka H."/>
            <person name="Yamamoto K."/>
            <person name="Hamaji T."/>
            <person name="Ootsuki R."/>
            <person name="Yamaguchi H."/>
            <person name="Kawachi M."/>
            <person name="Higashiyama T."/>
            <person name="Nozaki H."/>
        </authorList>
    </citation>
    <scope>NUCLEOTIDE SEQUENCE [LARGE SCALE GENOMIC DNA]</scope>
    <source>
        <strain evidence="2 3">NIES-4479</strain>
    </source>
</reference>
<feature type="region of interest" description="Disordered" evidence="1">
    <location>
        <begin position="259"/>
        <end position="288"/>
    </location>
</feature>
<keyword evidence="3" id="KW-1185">Reference proteome</keyword>
<feature type="compositionally biased region" description="Low complexity" evidence="1">
    <location>
        <begin position="387"/>
        <end position="406"/>
    </location>
</feature>